<dbReference type="OrthoDB" id="2084769at2"/>
<organism evidence="1 2">
    <name type="scientific">Butyricicoccus pullicaecorum 1.2</name>
    <dbReference type="NCBI Taxonomy" id="1203606"/>
    <lineage>
        <taxon>Bacteria</taxon>
        <taxon>Bacillati</taxon>
        <taxon>Bacillota</taxon>
        <taxon>Clostridia</taxon>
        <taxon>Eubacteriales</taxon>
        <taxon>Butyricicoccaceae</taxon>
        <taxon>Butyricicoccus</taxon>
    </lineage>
</organism>
<dbReference type="eggNOG" id="ENOG5033HT1">
    <property type="taxonomic scope" value="Bacteria"/>
</dbReference>
<accession>R8VY19</accession>
<gene>
    <name evidence="1" type="ORF">HMPREF1526_01877</name>
</gene>
<reference evidence="1 2" key="1">
    <citation type="submission" date="2013-01" db="EMBL/GenBank/DDBJ databases">
        <title>The Genome Sequence of Butyricicoccus pullicaecorum 1.2.</title>
        <authorList>
            <consortium name="The Broad Institute Genome Sequencing Platform"/>
            <person name="Earl A."/>
            <person name="Ward D."/>
            <person name="Feldgarden M."/>
            <person name="Gevers D."/>
            <person name="Van Immerseel F."/>
            <person name="Eeckhaut V."/>
            <person name="Walker B."/>
            <person name="Young S.K."/>
            <person name="Zeng Q."/>
            <person name="Gargeya S."/>
            <person name="Fitzgerald M."/>
            <person name="Haas B."/>
            <person name="Abouelleil A."/>
            <person name="Alvarado L."/>
            <person name="Arachchi H.M."/>
            <person name="Berlin A.M."/>
            <person name="Chapman S.B."/>
            <person name="Dewar J."/>
            <person name="Goldberg J."/>
            <person name="Griggs A."/>
            <person name="Gujja S."/>
            <person name="Hansen M."/>
            <person name="Howarth C."/>
            <person name="Imamovic A."/>
            <person name="Larimer J."/>
            <person name="McCowan C."/>
            <person name="Murphy C."/>
            <person name="Neiman D."/>
            <person name="Pearson M."/>
            <person name="Priest M."/>
            <person name="Roberts A."/>
            <person name="Saif S."/>
            <person name="Shea T."/>
            <person name="Sisk P."/>
            <person name="Sykes S."/>
            <person name="Wortman J."/>
            <person name="Nusbaum C."/>
            <person name="Birren B."/>
        </authorList>
    </citation>
    <scope>NUCLEOTIDE SEQUENCE [LARGE SCALE GENOMIC DNA]</scope>
    <source>
        <strain evidence="1 2">1.2</strain>
    </source>
</reference>
<sequence length="51" mass="5769">MRPATDMKPGEILHLRNGYTVELESVKPVTCGVMLTFKASAPDRKENHNER</sequence>
<comment type="caution">
    <text evidence="1">The sequence shown here is derived from an EMBL/GenBank/DDBJ whole genome shotgun (WGS) entry which is preliminary data.</text>
</comment>
<evidence type="ECO:0000313" key="1">
    <source>
        <dbReference type="EMBL" id="EOQ37186.1"/>
    </source>
</evidence>
<evidence type="ECO:0000313" key="2">
    <source>
        <dbReference type="Proteomes" id="UP000013981"/>
    </source>
</evidence>
<dbReference type="Proteomes" id="UP000013981">
    <property type="component" value="Unassembled WGS sequence"/>
</dbReference>
<dbReference type="AlphaFoldDB" id="R8VY19"/>
<dbReference type="EMBL" id="AQOB01000006">
    <property type="protein sequence ID" value="EOQ37186.1"/>
    <property type="molecule type" value="Genomic_DNA"/>
</dbReference>
<dbReference type="PATRIC" id="fig|1203606.4.peg.1827"/>
<dbReference type="RefSeq" id="WP_016148011.1">
    <property type="nucleotide sequence ID" value="NZ_KB976104.1"/>
</dbReference>
<proteinExistence type="predicted"/>
<name>R8VY19_9FIRM</name>
<dbReference type="HOGENOM" id="CLU_3140318_0_0_9"/>
<keyword evidence="2" id="KW-1185">Reference proteome</keyword>
<protein>
    <submittedName>
        <fullName evidence="1">Uncharacterized protein</fullName>
    </submittedName>
</protein>